<dbReference type="EMBL" id="JBBXMP010000138">
    <property type="protein sequence ID" value="KAL0061359.1"/>
    <property type="molecule type" value="Genomic_DNA"/>
</dbReference>
<keyword evidence="2" id="KW-0472">Membrane</keyword>
<organism evidence="3 4">
    <name type="scientific">Marasmius tenuissimus</name>
    <dbReference type="NCBI Taxonomy" id="585030"/>
    <lineage>
        <taxon>Eukaryota</taxon>
        <taxon>Fungi</taxon>
        <taxon>Dikarya</taxon>
        <taxon>Basidiomycota</taxon>
        <taxon>Agaricomycotina</taxon>
        <taxon>Agaricomycetes</taxon>
        <taxon>Agaricomycetidae</taxon>
        <taxon>Agaricales</taxon>
        <taxon>Marasmiineae</taxon>
        <taxon>Marasmiaceae</taxon>
        <taxon>Marasmius</taxon>
    </lineage>
</organism>
<evidence type="ECO:0000256" key="1">
    <source>
        <dbReference type="SAM" id="MobiDB-lite"/>
    </source>
</evidence>
<keyword evidence="2" id="KW-0812">Transmembrane</keyword>
<gene>
    <name evidence="3" type="ORF">AAF712_011817</name>
</gene>
<sequence>MVVLRYAVGPQSRGVVPNDLSLVSALLLGFAPTLIVVRVAYGKSVDSVRQVMSIHFAEQSSYPISGPTATGALRGTVDIRCRSQHVNRQGSVEAAKDEEKMNEARTTP</sequence>
<keyword evidence="2" id="KW-1133">Transmembrane helix</keyword>
<comment type="caution">
    <text evidence="3">The sequence shown here is derived from an EMBL/GenBank/DDBJ whole genome shotgun (WGS) entry which is preliminary data.</text>
</comment>
<keyword evidence="4" id="KW-1185">Reference proteome</keyword>
<dbReference type="Proteomes" id="UP001437256">
    <property type="component" value="Unassembled WGS sequence"/>
</dbReference>
<proteinExistence type="predicted"/>
<reference evidence="3 4" key="1">
    <citation type="submission" date="2024-05" db="EMBL/GenBank/DDBJ databases">
        <title>A draft genome resource for the thread blight pathogen Marasmius tenuissimus strain MS-2.</title>
        <authorList>
            <person name="Yulfo-Soto G.E."/>
            <person name="Baruah I.K."/>
            <person name="Amoako-Attah I."/>
            <person name="Bukari Y."/>
            <person name="Meinhardt L.W."/>
            <person name="Bailey B.A."/>
            <person name="Cohen S.P."/>
        </authorList>
    </citation>
    <scope>NUCLEOTIDE SEQUENCE [LARGE SCALE GENOMIC DNA]</scope>
    <source>
        <strain evidence="3 4">MS-2</strain>
    </source>
</reference>
<accession>A0ABR2ZK72</accession>
<evidence type="ECO:0000313" key="3">
    <source>
        <dbReference type="EMBL" id="KAL0061359.1"/>
    </source>
</evidence>
<protein>
    <submittedName>
        <fullName evidence="3">Uncharacterized protein</fullName>
    </submittedName>
</protein>
<name>A0ABR2ZK72_9AGAR</name>
<feature type="region of interest" description="Disordered" evidence="1">
    <location>
        <begin position="84"/>
        <end position="108"/>
    </location>
</feature>
<feature type="compositionally biased region" description="Basic and acidic residues" evidence="1">
    <location>
        <begin position="94"/>
        <end position="108"/>
    </location>
</feature>
<feature type="transmembrane region" description="Helical" evidence="2">
    <location>
        <begin position="20"/>
        <end position="41"/>
    </location>
</feature>
<evidence type="ECO:0000313" key="4">
    <source>
        <dbReference type="Proteomes" id="UP001437256"/>
    </source>
</evidence>
<evidence type="ECO:0000256" key="2">
    <source>
        <dbReference type="SAM" id="Phobius"/>
    </source>
</evidence>